<protein>
    <submittedName>
        <fullName evidence="2">Putative Membrane-bound serine protease (ClpP class)</fullName>
    </submittedName>
</protein>
<gene>
    <name evidence="2" type="ORF">SPIRO4BDMA_50607</name>
</gene>
<dbReference type="AlphaFoldDB" id="A0A3P3XS08"/>
<sequence length="249" mass="27888">MARGNKFHGKENEPEGLMCTVYYAFLFCMLFASLGASGAQPRDIEFGGIPWGLRQTAGPVDPGPNTFSNAPDQVWVDAQGRAHLTLQKRGDVWVASEMMAKRDAGYGTYRFTVSGALNELDPNIVFGFFTWDKSPEAFNREIDIEISRWGDAGGPNGWFTVQPYDVPGNQHSFFLPGADAYTFEMRWEKDAVEYALFCGGNVCERWRYSGTVPEPGRARLRINLWLFHGRVPLGPGPYEVIVSDFSYSK</sequence>
<organism evidence="2">
    <name type="scientific">uncultured spirochete</name>
    <dbReference type="NCBI Taxonomy" id="156406"/>
    <lineage>
        <taxon>Bacteria</taxon>
        <taxon>Pseudomonadati</taxon>
        <taxon>Spirochaetota</taxon>
        <taxon>Spirochaetia</taxon>
        <taxon>Spirochaetales</taxon>
        <taxon>environmental samples</taxon>
    </lineage>
</organism>
<dbReference type="Gene3D" id="2.60.120.200">
    <property type="match status" value="1"/>
</dbReference>
<keyword evidence="1" id="KW-0812">Transmembrane</keyword>
<dbReference type="SUPFAM" id="SSF49899">
    <property type="entry name" value="Concanavalin A-like lectins/glucanases"/>
    <property type="match status" value="1"/>
</dbReference>
<accession>A0A3P3XS08</accession>
<reference evidence="2" key="1">
    <citation type="submission" date="2017-02" db="EMBL/GenBank/DDBJ databases">
        <authorList>
            <person name="Regsiter A."/>
            <person name="William W."/>
        </authorList>
    </citation>
    <scope>NUCLEOTIDE SEQUENCE</scope>
    <source>
        <strain evidence="2">BdmA 4</strain>
    </source>
</reference>
<dbReference type="GO" id="GO:0006508">
    <property type="term" value="P:proteolysis"/>
    <property type="evidence" value="ECO:0007669"/>
    <property type="project" value="UniProtKB-KW"/>
</dbReference>
<keyword evidence="2" id="KW-0378">Hydrolase</keyword>
<dbReference type="GO" id="GO:0008233">
    <property type="term" value="F:peptidase activity"/>
    <property type="evidence" value="ECO:0007669"/>
    <property type="project" value="UniProtKB-KW"/>
</dbReference>
<dbReference type="EMBL" id="FWDO01000005">
    <property type="protein sequence ID" value="SLM19092.1"/>
    <property type="molecule type" value="Genomic_DNA"/>
</dbReference>
<evidence type="ECO:0000256" key="1">
    <source>
        <dbReference type="SAM" id="Phobius"/>
    </source>
</evidence>
<keyword evidence="2" id="KW-0645">Protease</keyword>
<name>A0A3P3XS08_9SPIR</name>
<feature type="transmembrane region" description="Helical" evidence="1">
    <location>
        <begin position="21"/>
        <end position="39"/>
    </location>
</feature>
<keyword evidence="1" id="KW-0472">Membrane</keyword>
<keyword evidence="1" id="KW-1133">Transmembrane helix</keyword>
<evidence type="ECO:0000313" key="2">
    <source>
        <dbReference type="EMBL" id="SLM19092.1"/>
    </source>
</evidence>
<dbReference type="InterPro" id="IPR013320">
    <property type="entry name" value="ConA-like_dom_sf"/>
</dbReference>
<proteinExistence type="predicted"/>